<dbReference type="InterPro" id="IPR006311">
    <property type="entry name" value="TAT_signal"/>
</dbReference>
<dbReference type="Pfam" id="PF13618">
    <property type="entry name" value="Gluconate_2-dh3"/>
    <property type="match status" value="1"/>
</dbReference>
<dbReference type="PROSITE" id="PS51318">
    <property type="entry name" value="TAT"/>
    <property type="match status" value="1"/>
</dbReference>
<name>A0A4R6RNR3_9BURK</name>
<dbReference type="AlphaFoldDB" id="A0A4R6RNR3"/>
<dbReference type="InterPro" id="IPR027056">
    <property type="entry name" value="Gluconate_2DH_su3"/>
</dbReference>
<accession>A0A4R6RNR3</accession>
<dbReference type="Proteomes" id="UP000294593">
    <property type="component" value="Unassembled WGS sequence"/>
</dbReference>
<evidence type="ECO:0000313" key="2">
    <source>
        <dbReference type="Proteomes" id="UP000294593"/>
    </source>
</evidence>
<evidence type="ECO:0000313" key="1">
    <source>
        <dbReference type="EMBL" id="TDP88270.1"/>
    </source>
</evidence>
<reference evidence="1 2" key="1">
    <citation type="submission" date="2019-03" db="EMBL/GenBank/DDBJ databases">
        <title>Genomic Encyclopedia of Type Strains, Phase IV (KMG-IV): sequencing the most valuable type-strain genomes for metagenomic binning, comparative biology and taxonomic classification.</title>
        <authorList>
            <person name="Goeker M."/>
        </authorList>
    </citation>
    <scope>NUCLEOTIDE SEQUENCE [LARGE SCALE GENOMIC DNA]</scope>
    <source>
        <strain evidence="1 2">DSM 11901</strain>
    </source>
</reference>
<proteinExistence type="predicted"/>
<keyword evidence="2" id="KW-1185">Reference proteome</keyword>
<dbReference type="EMBL" id="SNXW01000001">
    <property type="protein sequence ID" value="TDP88270.1"/>
    <property type="molecule type" value="Genomic_DNA"/>
</dbReference>
<comment type="caution">
    <text evidence="1">The sequence shown here is derived from an EMBL/GenBank/DDBJ whole genome shotgun (WGS) entry which is preliminary data.</text>
</comment>
<dbReference type="OrthoDB" id="329761at2"/>
<organism evidence="1 2">
    <name type="scientific">Aquabacterium commune</name>
    <dbReference type="NCBI Taxonomy" id="70586"/>
    <lineage>
        <taxon>Bacteria</taxon>
        <taxon>Pseudomonadati</taxon>
        <taxon>Pseudomonadota</taxon>
        <taxon>Betaproteobacteria</taxon>
        <taxon>Burkholderiales</taxon>
        <taxon>Aquabacterium</taxon>
    </lineage>
</organism>
<protein>
    <submittedName>
        <fullName evidence="1">Gluconate 2-dehydrogenase subunit 3-like protein</fullName>
    </submittedName>
</protein>
<sequence length="206" mass="21546">MSTSMPSTEIAEIAQAAAALRQLPRRQFLRAATAAAAAATAALTLGPTLAFAAQATASLPALKFMNADEAAVMQRLLEVMLPTAGTSLLPLAQVPMLQTLDAALLATMAPHILAGLKGGIGYFNEGPQATFGKRFVDLSDEQAIRFCDSWANAPEEPKRALSMGLKKLLALSYFANPPTWAPLGYPGPFTRRSGIPSLGNAPAPQA</sequence>
<dbReference type="RefSeq" id="WP_133605899.1">
    <property type="nucleotide sequence ID" value="NZ_SNXW01000001.1"/>
</dbReference>
<gene>
    <name evidence="1" type="ORF">EV672_101415</name>
</gene>